<feature type="signal peptide" evidence="1">
    <location>
        <begin position="1"/>
        <end position="22"/>
    </location>
</feature>
<organism evidence="3 4">
    <name type="scientific">Pseudopedobacter saltans</name>
    <dbReference type="NCBI Taxonomy" id="151895"/>
    <lineage>
        <taxon>Bacteria</taxon>
        <taxon>Pseudomonadati</taxon>
        <taxon>Bacteroidota</taxon>
        <taxon>Sphingobacteriia</taxon>
        <taxon>Sphingobacteriales</taxon>
        <taxon>Sphingobacteriaceae</taxon>
        <taxon>Pseudopedobacter</taxon>
    </lineage>
</organism>
<sequence>MRNIFVMAAMLCGIVLSTSCSKSDNSPVNIQPLSNLTKISENKIPNSPYTIATFLTTDSIIVGYNPLYFTIQDTSTRNYVNNANIVLAPLMTEAGSTHHHSGPTEQPSYSDSARAYKGAFIPLHGAIATYGSLGFTGWRMRMSITINGAQYDSVKYDFSTKTIKTGTKFVTSVAGNDGLTYYFALINPQQSSQANGIQNLEVAFYNSADGNITFNPINDLVIGNFYPYMPDMGHSSPNNITPTSIGNGHYKGVVNFTMGGHWTLNFTKIQKNNVQVIDSTALEVAF</sequence>
<dbReference type="AlphaFoldDB" id="A0A2W5FCS2"/>
<dbReference type="Proteomes" id="UP000249645">
    <property type="component" value="Unassembled WGS sequence"/>
</dbReference>
<dbReference type="EMBL" id="QFOI01000012">
    <property type="protein sequence ID" value="PZP52114.1"/>
    <property type="molecule type" value="Genomic_DNA"/>
</dbReference>
<accession>A0A2W5FCS2</accession>
<feature type="chain" id="PRO_5016111233" description="YtkA-like domain-containing protein" evidence="1">
    <location>
        <begin position="23"/>
        <end position="286"/>
    </location>
</feature>
<dbReference type="Pfam" id="PF13115">
    <property type="entry name" value="YtkA"/>
    <property type="match status" value="1"/>
</dbReference>
<feature type="domain" description="YtkA-like" evidence="2">
    <location>
        <begin position="215"/>
        <end position="264"/>
    </location>
</feature>
<evidence type="ECO:0000313" key="4">
    <source>
        <dbReference type="Proteomes" id="UP000249645"/>
    </source>
</evidence>
<comment type="caution">
    <text evidence="3">The sequence shown here is derived from an EMBL/GenBank/DDBJ whole genome shotgun (WGS) entry which is preliminary data.</text>
</comment>
<name>A0A2W5FCS2_9SPHI</name>
<reference evidence="3 4" key="1">
    <citation type="submission" date="2017-11" db="EMBL/GenBank/DDBJ databases">
        <title>Infants hospitalized years apart are colonized by the same room-sourced microbial strains.</title>
        <authorList>
            <person name="Brooks B."/>
            <person name="Olm M.R."/>
            <person name="Firek B.A."/>
            <person name="Baker R."/>
            <person name="Thomas B.C."/>
            <person name="Morowitz M.J."/>
            <person name="Banfield J.F."/>
        </authorList>
    </citation>
    <scope>NUCLEOTIDE SEQUENCE [LARGE SCALE GENOMIC DNA]</scope>
    <source>
        <strain evidence="3">S2_009_000_R2_76</strain>
    </source>
</reference>
<evidence type="ECO:0000259" key="2">
    <source>
        <dbReference type="Pfam" id="PF13115"/>
    </source>
</evidence>
<gene>
    <name evidence="3" type="ORF">DI598_01485</name>
</gene>
<evidence type="ECO:0000313" key="3">
    <source>
        <dbReference type="EMBL" id="PZP52114.1"/>
    </source>
</evidence>
<dbReference type="InterPro" id="IPR032693">
    <property type="entry name" value="YtkA-like_dom"/>
</dbReference>
<keyword evidence="1" id="KW-0732">Signal</keyword>
<evidence type="ECO:0000256" key="1">
    <source>
        <dbReference type="SAM" id="SignalP"/>
    </source>
</evidence>
<proteinExistence type="predicted"/>
<dbReference type="PROSITE" id="PS51257">
    <property type="entry name" value="PROKAR_LIPOPROTEIN"/>
    <property type="match status" value="1"/>
</dbReference>
<protein>
    <recommendedName>
        <fullName evidence="2">YtkA-like domain-containing protein</fullName>
    </recommendedName>
</protein>